<proteinExistence type="predicted"/>
<evidence type="ECO:0000256" key="2">
    <source>
        <dbReference type="ARBA" id="ARBA00023125"/>
    </source>
</evidence>
<dbReference type="InterPro" id="IPR001647">
    <property type="entry name" value="HTH_TetR"/>
</dbReference>
<name>A0A9X1QEE8_9BACT</name>
<gene>
    <name evidence="5" type="ORF">L0661_08230</name>
</gene>
<dbReference type="InterPro" id="IPR036271">
    <property type="entry name" value="Tet_transcr_reg_TetR-rel_C_sf"/>
</dbReference>
<reference evidence="5" key="1">
    <citation type="submission" date="2022-01" db="EMBL/GenBank/DDBJ databases">
        <title>Novel species in genus Dyadobacter.</title>
        <authorList>
            <person name="Ma C."/>
        </authorList>
    </citation>
    <scope>NUCLEOTIDE SEQUENCE</scope>
    <source>
        <strain evidence="5">CY357</strain>
    </source>
</reference>
<evidence type="ECO:0000313" key="5">
    <source>
        <dbReference type="EMBL" id="MCF2498289.1"/>
    </source>
</evidence>
<dbReference type="SUPFAM" id="SSF48498">
    <property type="entry name" value="Tetracyclin repressor-like, C-terminal domain"/>
    <property type="match status" value="1"/>
</dbReference>
<keyword evidence="2" id="KW-0238">DNA-binding</keyword>
<dbReference type="Gene3D" id="1.10.357.10">
    <property type="entry name" value="Tetracycline Repressor, domain 2"/>
    <property type="match status" value="1"/>
</dbReference>
<sequence length="185" mass="20222">MAHSKVKADIVVEKLMQVFRSIGYDGASLAELASATGLKKASLYHRFPDGKVGMANAVLDYGSEWTDEHIFSVLHASEPATERLNAVLDAISRLYDGGQSACILRAMSQGTAVDIFKDRVAGMMQHWIDAFAHLASDLGHDSNAAEKLGKSALIKIQGSLIVAQTLQQPSYFQEALNDIRRDFIR</sequence>
<dbReference type="Pfam" id="PF00440">
    <property type="entry name" value="TetR_N"/>
    <property type="match status" value="1"/>
</dbReference>
<dbReference type="InterPro" id="IPR009057">
    <property type="entry name" value="Homeodomain-like_sf"/>
</dbReference>
<keyword evidence="1" id="KW-0805">Transcription regulation</keyword>
<comment type="caution">
    <text evidence="5">The sequence shown here is derived from an EMBL/GenBank/DDBJ whole genome shotgun (WGS) entry which is preliminary data.</text>
</comment>
<dbReference type="GO" id="GO:0003677">
    <property type="term" value="F:DNA binding"/>
    <property type="evidence" value="ECO:0007669"/>
    <property type="project" value="UniProtKB-KW"/>
</dbReference>
<evidence type="ECO:0000259" key="4">
    <source>
        <dbReference type="Pfam" id="PF00440"/>
    </source>
</evidence>
<dbReference type="PANTHER" id="PTHR47506:SF7">
    <property type="entry name" value="TRANSCRIPTIONAL REGULATORY PROTEIN"/>
    <property type="match status" value="1"/>
</dbReference>
<accession>A0A9X1QEE8</accession>
<dbReference type="Proteomes" id="UP001139411">
    <property type="component" value="Unassembled WGS sequence"/>
</dbReference>
<feature type="domain" description="HTH tetR-type" evidence="4">
    <location>
        <begin position="16"/>
        <end position="57"/>
    </location>
</feature>
<evidence type="ECO:0000256" key="3">
    <source>
        <dbReference type="ARBA" id="ARBA00023163"/>
    </source>
</evidence>
<dbReference type="AlphaFoldDB" id="A0A9X1QEE8"/>
<keyword evidence="3" id="KW-0804">Transcription</keyword>
<dbReference type="EMBL" id="JAKFFV010000004">
    <property type="protein sequence ID" value="MCF2498289.1"/>
    <property type="molecule type" value="Genomic_DNA"/>
</dbReference>
<protein>
    <submittedName>
        <fullName evidence="5">TetR/AcrR family transcriptional regulator</fullName>
    </submittedName>
</protein>
<dbReference type="SUPFAM" id="SSF46689">
    <property type="entry name" value="Homeodomain-like"/>
    <property type="match status" value="1"/>
</dbReference>
<evidence type="ECO:0000256" key="1">
    <source>
        <dbReference type="ARBA" id="ARBA00023015"/>
    </source>
</evidence>
<dbReference type="RefSeq" id="WP_235177438.1">
    <property type="nucleotide sequence ID" value="NZ_JAKFFV010000004.1"/>
</dbReference>
<dbReference type="PANTHER" id="PTHR47506">
    <property type="entry name" value="TRANSCRIPTIONAL REGULATORY PROTEIN"/>
    <property type="match status" value="1"/>
</dbReference>
<evidence type="ECO:0000313" key="6">
    <source>
        <dbReference type="Proteomes" id="UP001139411"/>
    </source>
</evidence>
<organism evidence="5 6">
    <name type="scientific">Dyadobacter chenhuakuii</name>
    <dbReference type="NCBI Taxonomy" id="2909339"/>
    <lineage>
        <taxon>Bacteria</taxon>
        <taxon>Pseudomonadati</taxon>
        <taxon>Bacteroidota</taxon>
        <taxon>Cytophagia</taxon>
        <taxon>Cytophagales</taxon>
        <taxon>Spirosomataceae</taxon>
        <taxon>Dyadobacter</taxon>
    </lineage>
</organism>